<keyword evidence="1" id="KW-0472">Membrane</keyword>
<keyword evidence="2" id="KW-0496">Mitochondrion</keyword>
<protein>
    <submittedName>
        <fullName evidence="2">ATPase subunit 8</fullName>
    </submittedName>
</protein>
<geneLocation type="mitochondrion" evidence="2"/>
<name>A0PDS8_PANGU</name>
<gene>
    <name evidence="2" type="primary">atp8</name>
</gene>
<evidence type="ECO:0000313" key="2">
    <source>
        <dbReference type="EMBL" id="CAL69861.1"/>
    </source>
</evidence>
<proteinExistence type="predicted"/>
<sequence length="52" mass="6136">MPQLDTVYILMIYLWTWTMLYLMTQKIKTILMTTNPTTYSAPKTSTSTLSWL</sequence>
<keyword evidence="1" id="KW-1133">Transmembrane helix</keyword>
<keyword evidence="1" id="KW-0812">Transmembrane</keyword>
<dbReference type="AlphaFoldDB" id="A0PDS8"/>
<organism evidence="2">
    <name type="scientific">Pantherophis guttatus guttatus</name>
    <dbReference type="NCBI Taxonomy" id="412765"/>
    <lineage>
        <taxon>Eukaryota</taxon>
        <taxon>Metazoa</taxon>
        <taxon>Chordata</taxon>
        <taxon>Craniata</taxon>
        <taxon>Vertebrata</taxon>
        <taxon>Euteleostomi</taxon>
        <taxon>Lepidosauria</taxon>
        <taxon>Squamata</taxon>
        <taxon>Bifurcata</taxon>
        <taxon>Unidentata</taxon>
        <taxon>Episquamata</taxon>
        <taxon>Toxicofera</taxon>
        <taxon>Serpentes</taxon>
        <taxon>Colubroidea</taxon>
        <taxon>Colubridae</taxon>
        <taxon>Colubrinae</taxon>
        <taxon>Pantherophis</taxon>
    </lineage>
</organism>
<evidence type="ECO:0000256" key="1">
    <source>
        <dbReference type="SAM" id="Phobius"/>
    </source>
</evidence>
<dbReference type="EMBL" id="AM236349">
    <property type="protein sequence ID" value="CAL69861.1"/>
    <property type="molecule type" value="Genomic_DNA"/>
</dbReference>
<feature type="transmembrane region" description="Helical" evidence="1">
    <location>
        <begin position="6"/>
        <end position="23"/>
    </location>
</feature>
<reference evidence="2" key="2">
    <citation type="submission" date="2006-03" db="EMBL/GenBank/DDBJ databases">
        <authorList>
            <person name="Douglas D.A."/>
        </authorList>
    </citation>
    <scope>NUCLEOTIDE SEQUENCE</scope>
</reference>
<accession>A0PDS8</accession>
<reference evidence="2" key="1">
    <citation type="journal article" date="2006" name="Zool. Scr.">
        <title>A mitogenomic study on the phylogenetic position of snakes.</title>
        <authorList>
            <person name="Douglas D."/>
            <person name="Janke A."/>
            <person name="Arnason U."/>
        </authorList>
    </citation>
    <scope>NUCLEOTIDE SEQUENCE</scope>
</reference>